<name>E9GCC3_DAPPU</name>
<organism evidence="1 2">
    <name type="scientific">Daphnia pulex</name>
    <name type="common">Water flea</name>
    <dbReference type="NCBI Taxonomy" id="6669"/>
    <lineage>
        <taxon>Eukaryota</taxon>
        <taxon>Metazoa</taxon>
        <taxon>Ecdysozoa</taxon>
        <taxon>Arthropoda</taxon>
        <taxon>Crustacea</taxon>
        <taxon>Branchiopoda</taxon>
        <taxon>Diplostraca</taxon>
        <taxon>Cladocera</taxon>
        <taxon>Anomopoda</taxon>
        <taxon>Daphniidae</taxon>
        <taxon>Daphnia</taxon>
    </lineage>
</organism>
<dbReference type="InParanoid" id="E9GCC3"/>
<dbReference type="KEGG" id="dpx:DAPPUDRAFT_240720"/>
<proteinExistence type="predicted"/>
<dbReference type="AlphaFoldDB" id="E9GCC3"/>
<dbReference type="HOGENOM" id="CLU_2160889_0_0_1"/>
<protein>
    <submittedName>
        <fullName evidence="1">Uncharacterized protein</fullName>
    </submittedName>
</protein>
<dbReference type="Proteomes" id="UP000000305">
    <property type="component" value="Unassembled WGS sequence"/>
</dbReference>
<gene>
    <name evidence="1" type="ORF">DAPPUDRAFT_240720</name>
</gene>
<sequence length="111" mass="12770">MFRDDLEFLDWHDRLYEKSCHLKKKDKDYTVNKSPPFSFQVNLAPLIHRLNPLVETEQRSVTTDRRVCISNTAHIVPSFRCPEAWCLLQLRGQNNSTSTTQPTASGGSTHP</sequence>
<keyword evidence="2" id="KW-1185">Reference proteome</keyword>
<evidence type="ECO:0000313" key="2">
    <source>
        <dbReference type="Proteomes" id="UP000000305"/>
    </source>
</evidence>
<evidence type="ECO:0000313" key="1">
    <source>
        <dbReference type="EMBL" id="EFX82524.1"/>
    </source>
</evidence>
<dbReference type="EMBL" id="GL732539">
    <property type="protein sequence ID" value="EFX82524.1"/>
    <property type="molecule type" value="Genomic_DNA"/>
</dbReference>
<reference evidence="1 2" key="1">
    <citation type="journal article" date="2011" name="Science">
        <title>The ecoresponsive genome of Daphnia pulex.</title>
        <authorList>
            <person name="Colbourne J.K."/>
            <person name="Pfrender M.E."/>
            <person name="Gilbert D."/>
            <person name="Thomas W.K."/>
            <person name="Tucker A."/>
            <person name="Oakley T.H."/>
            <person name="Tokishita S."/>
            <person name="Aerts A."/>
            <person name="Arnold G.J."/>
            <person name="Basu M.K."/>
            <person name="Bauer D.J."/>
            <person name="Caceres C.E."/>
            <person name="Carmel L."/>
            <person name="Casola C."/>
            <person name="Choi J.H."/>
            <person name="Detter J.C."/>
            <person name="Dong Q."/>
            <person name="Dusheyko S."/>
            <person name="Eads B.D."/>
            <person name="Frohlich T."/>
            <person name="Geiler-Samerotte K.A."/>
            <person name="Gerlach D."/>
            <person name="Hatcher P."/>
            <person name="Jogdeo S."/>
            <person name="Krijgsveld J."/>
            <person name="Kriventseva E.V."/>
            <person name="Kultz D."/>
            <person name="Laforsch C."/>
            <person name="Lindquist E."/>
            <person name="Lopez J."/>
            <person name="Manak J.R."/>
            <person name="Muller J."/>
            <person name="Pangilinan J."/>
            <person name="Patwardhan R.P."/>
            <person name="Pitluck S."/>
            <person name="Pritham E.J."/>
            <person name="Rechtsteiner A."/>
            <person name="Rho M."/>
            <person name="Rogozin I.B."/>
            <person name="Sakarya O."/>
            <person name="Salamov A."/>
            <person name="Schaack S."/>
            <person name="Shapiro H."/>
            <person name="Shiga Y."/>
            <person name="Skalitzky C."/>
            <person name="Smith Z."/>
            <person name="Souvorov A."/>
            <person name="Sung W."/>
            <person name="Tang Z."/>
            <person name="Tsuchiya D."/>
            <person name="Tu H."/>
            <person name="Vos H."/>
            <person name="Wang M."/>
            <person name="Wolf Y.I."/>
            <person name="Yamagata H."/>
            <person name="Yamada T."/>
            <person name="Ye Y."/>
            <person name="Shaw J.R."/>
            <person name="Andrews J."/>
            <person name="Crease T.J."/>
            <person name="Tang H."/>
            <person name="Lucas S.M."/>
            <person name="Robertson H.M."/>
            <person name="Bork P."/>
            <person name="Koonin E.V."/>
            <person name="Zdobnov E.M."/>
            <person name="Grigoriev I.V."/>
            <person name="Lynch M."/>
            <person name="Boore J.L."/>
        </authorList>
    </citation>
    <scope>NUCLEOTIDE SEQUENCE [LARGE SCALE GENOMIC DNA]</scope>
</reference>
<accession>E9GCC3</accession>